<comment type="caution">
    <text evidence="8">The sequence shown here is derived from an EMBL/GenBank/DDBJ whole genome shotgun (WGS) entry which is preliminary data.</text>
</comment>
<evidence type="ECO:0000313" key="9">
    <source>
        <dbReference type="Proteomes" id="UP001212152"/>
    </source>
</evidence>
<accession>A0AAD5TJJ2</accession>
<dbReference type="EMBL" id="JADGJQ010000030">
    <property type="protein sequence ID" value="KAJ3177895.1"/>
    <property type="molecule type" value="Genomic_DNA"/>
</dbReference>
<feature type="transmembrane region" description="Helical" evidence="7">
    <location>
        <begin position="12"/>
        <end position="35"/>
    </location>
</feature>
<dbReference type="PANTHER" id="PTHR13505">
    <property type="entry name" value="TRANSMEMBRANE PROTEIN 208"/>
    <property type="match status" value="1"/>
</dbReference>
<dbReference type="GO" id="GO:0006624">
    <property type="term" value="P:vacuolar protein processing"/>
    <property type="evidence" value="ECO:0007669"/>
    <property type="project" value="TreeGrafter"/>
</dbReference>
<gene>
    <name evidence="8" type="ORF">HDU87_004177</name>
</gene>
<keyword evidence="5 7" id="KW-1133">Transmembrane helix</keyword>
<keyword evidence="9" id="KW-1185">Reference proteome</keyword>
<dbReference type="Pfam" id="PF05620">
    <property type="entry name" value="TMEM208_SND2"/>
    <property type="match status" value="1"/>
</dbReference>
<keyword evidence="3 7" id="KW-0812">Transmembrane</keyword>
<comment type="similarity">
    <text evidence="2">Belongs to the TMEM208 family.</text>
</comment>
<organism evidence="8 9">
    <name type="scientific">Geranomyces variabilis</name>
    <dbReference type="NCBI Taxonomy" id="109894"/>
    <lineage>
        <taxon>Eukaryota</taxon>
        <taxon>Fungi</taxon>
        <taxon>Fungi incertae sedis</taxon>
        <taxon>Chytridiomycota</taxon>
        <taxon>Chytridiomycota incertae sedis</taxon>
        <taxon>Chytridiomycetes</taxon>
        <taxon>Spizellomycetales</taxon>
        <taxon>Powellomycetaceae</taxon>
        <taxon>Geranomyces</taxon>
    </lineage>
</organism>
<evidence type="ECO:0000313" key="8">
    <source>
        <dbReference type="EMBL" id="KAJ3177895.1"/>
    </source>
</evidence>
<name>A0AAD5TJJ2_9FUNG</name>
<proteinExistence type="inferred from homology"/>
<evidence type="ECO:0000256" key="6">
    <source>
        <dbReference type="ARBA" id="ARBA00023136"/>
    </source>
</evidence>
<evidence type="ECO:0000256" key="5">
    <source>
        <dbReference type="ARBA" id="ARBA00022989"/>
    </source>
</evidence>
<dbReference type="GO" id="GO:0005773">
    <property type="term" value="C:vacuole"/>
    <property type="evidence" value="ECO:0007669"/>
    <property type="project" value="GOC"/>
</dbReference>
<dbReference type="InterPro" id="IPR008506">
    <property type="entry name" value="SND2/TMEM208"/>
</dbReference>
<protein>
    <submittedName>
        <fullName evidence="8">Uncharacterized protein</fullName>
    </submittedName>
</protein>
<feature type="transmembrane region" description="Helical" evidence="7">
    <location>
        <begin position="64"/>
        <end position="83"/>
    </location>
</feature>
<keyword evidence="6 7" id="KW-0472">Membrane</keyword>
<keyword evidence="4" id="KW-0256">Endoplasmic reticulum</keyword>
<reference evidence="8" key="1">
    <citation type="submission" date="2020-05" db="EMBL/GenBank/DDBJ databases">
        <title>Phylogenomic resolution of chytrid fungi.</title>
        <authorList>
            <person name="Stajich J.E."/>
            <person name="Amses K."/>
            <person name="Simmons R."/>
            <person name="Seto K."/>
            <person name="Myers J."/>
            <person name="Bonds A."/>
            <person name="Quandt C.A."/>
            <person name="Barry K."/>
            <person name="Liu P."/>
            <person name="Grigoriev I."/>
            <person name="Longcore J.E."/>
            <person name="James T.Y."/>
        </authorList>
    </citation>
    <scope>NUCLEOTIDE SEQUENCE</scope>
    <source>
        <strain evidence="8">JEL0379</strain>
    </source>
</reference>
<comment type="subcellular location">
    <subcellularLocation>
        <location evidence="1">Endoplasmic reticulum membrane</location>
        <topology evidence="1">Multi-pass membrane protein</topology>
    </subcellularLocation>
</comment>
<evidence type="ECO:0000256" key="1">
    <source>
        <dbReference type="ARBA" id="ARBA00004477"/>
    </source>
</evidence>
<evidence type="ECO:0000256" key="4">
    <source>
        <dbReference type="ARBA" id="ARBA00022824"/>
    </source>
</evidence>
<evidence type="ECO:0000256" key="2">
    <source>
        <dbReference type="ARBA" id="ARBA00009950"/>
    </source>
</evidence>
<evidence type="ECO:0000256" key="7">
    <source>
        <dbReference type="SAM" id="Phobius"/>
    </source>
</evidence>
<sequence length="111" mass="12488">MSVYAAWRIFYLWQSFTITEMLGCAFVNGVFLWLYRSLSSSAAATIGAGGTVEDAGFNLSGEGLVAYMFDIIYIGWFVLLTTAFISSKFWWTYIIIPIFAAYTLYQKVPPS</sequence>
<evidence type="ECO:0000256" key="3">
    <source>
        <dbReference type="ARBA" id="ARBA00022692"/>
    </source>
</evidence>
<feature type="transmembrane region" description="Helical" evidence="7">
    <location>
        <begin position="89"/>
        <end position="105"/>
    </location>
</feature>
<dbReference type="PANTHER" id="PTHR13505:SF7">
    <property type="entry name" value="TRANSMEMBRANE PROTEIN 208"/>
    <property type="match status" value="1"/>
</dbReference>
<dbReference type="GO" id="GO:0005789">
    <property type="term" value="C:endoplasmic reticulum membrane"/>
    <property type="evidence" value="ECO:0007669"/>
    <property type="project" value="UniProtKB-SubCell"/>
</dbReference>
<dbReference type="AlphaFoldDB" id="A0AAD5TJJ2"/>
<dbReference type="Proteomes" id="UP001212152">
    <property type="component" value="Unassembled WGS sequence"/>
</dbReference>